<dbReference type="SMART" id="SM01231">
    <property type="entry name" value="H-kinase_dim"/>
    <property type="match status" value="1"/>
</dbReference>
<reference evidence="12" key="1">
    <citation type="journal article" date="2019" name="Int. J. Syst. Evol. Microbiol.">
        <title>The Global Catalogue of Microorganisms (GCM) 10K type strain sequencing project: providing services to taxonomists for standard genome sequencing and annotation.</title>
        <authorList>
            <consortium name="The Broad Institute Genomics Platform"/>
            <consortium name="The Broad Institute Genome Sequencing Center for Infectious Disease"/>
            <person name="Wu L."/>
            <person name="Ma J."/>
        </authorList>
    </citation>
    <scope>NUCLEOTIDE SEQUENCE [LARGE SCALE GENOMIC DNA]</scope>
    <source>
        <strain evidence="12">NBRC 103632</strain>
    </source>
</reference>
<feature type="domain" description="Histidine kinase" evidence="8">
    <location>
        <begin position="261"/>
        <end position="524"/>
    </location>
</feature>
<keyword evidence="6" id="KW-0902">Two-component regulatory system</keyword>
<evidence type="ECO:0000256" key="3">
    <source>
        <dbReference type="ARBA" id="ARBA00022553"/>
    </source>
</evidence>
<evidence type="ECO:0000256" key="7">
    <source>
        <dbReference type="PROSITE-ProRule" id="PRU00110"/>
    </source>
</evidence>
<comment type="caution">
    <text evidence="11">The sequence shown here is derived from an EMBL/GenBank/DDBJ whole genome shotgun (WGS) entry which is preliminary data.</text>
</comment>
<dbReference type="InterPro" id="IPR008207">
    <property type="entry name" value="Sig_transdc_His_kin_Hpt_dom"/>
</dbReference>
<evidence type="ECO:0000256" key="4">
    <source>
        <dbReference type="ARBA" id="ARBA00022679"/>
    </source>
</evidence>
<dbReference type="PROSITE" id="PS50894">
    <property type="entry name" value="HPT"/>
    <property type="match status" value="1"/>
</dbReference>
<dbReference type="InterPro" id="IPR036890">
    <property type="entry name" value="HATPase_C_sf"/>
</dbReference>
<feature type="domain" description="HPt" evidence="10">
    <location>
        <begin position="1"/>
        <end position="101"/>
    </location>
</feature>
<dbReference type="Gene3D" id="2.30.30.40">
    <property type="entry name" value="SH3 Domains"/>
    <property type="match status" value="1"/>
</dbReference>
<dbReference type="EMBL" id="JBHSFZ010000025">
    <property type="protein sequence ID" value="MFC4594945.1"/>
    <property type="molecule type" value="Genomic_DNA"/>
</dbReference>
<dbReference type="SUPFAM" id="SSF47226">
    <property type="entry name" value="Histidine-containing phosphotransfer domain, HPT domain"/>
    <property type="match status" value="1"/>
</dbReference>
<dbReference type="InterPro" id="IPR004105">
    <property type="entry name" value="CheA-like_dim"/>
</dbReference>
<dbReference type="Gene3D" id="3.30.565.10">
    <property type="entry name" value="Histidine kinase-like ATPase, C-terminal domain"/>
    <property type="match status" value="1"/>
</dbReference>
<dbReference type="InterPro" id="IPR036641">
    <property type="entry name" value="HPT_dom_sf"/>
</dbReference>
<evidence type="ECO:0000256" key="2">
    <source>
        <dbReference type="ARBA" id="ARBA00012438"/>
    </source>
</evidence>
<dbReference type="EC" id="2.7.13.3" evidence="2"/>
<dbReference type="InterPro" id="IPR004358">
    <property type="entry name" value="Sig_transdc_His_kin-like_C"/>
</dbReference>
<protein>
    <recommendedName>
        <fullName evidence="2">histidine kinase</fullName>
        <ecNumber evidence="2">2.7.13.3</ecNumber>
    </recommendedName>
</protein>
<evidence type="ECO:0000256" key="5">
    <source>
        <dbReference type="ARBA" id="ARBA00022777"/>
    </source>
</evidence>
<dbReference type="Pfam" id="PF02518">
    <property type="entry name" value="HATPase_c"/>
    <property type="match status" value="1"/>
</dbReference>
<dbReference type="PROSITE" id="PS50109">
    <property type="entry name" value="HIS_KIN"/>
    <property type="match status" value="1"/>
</dbReference>
<dbReference type="InterPro" id="IPR005467">
    <property type="entry name" value="His_kinase_dom"/>
</dbReference>
<accession>A0ABV9EZB5</accession>
<dbReference type="PANTHER" id="PTHR43395:SF1">
    <property type="entry name" value="CHEMOTAXIS PROTEIN CHEA"/>
    <property type="match status" value="1"/>
</dbReference>
<dbReference type="PANTHER" id="PTHR43395">
    <property type="entry name" value="SENSOR HISTIDINE KINASE CHEA"/>
    <property type="match status" value="1"/>
</dbReference>
<dbReference type="SMART" id="SM00260">
    <property type="entry name" value="CheW"/>
    <property type="match status" value="1"/>
</dbReference>
<organism evidence="11 12">
    <name type="scientific">Sphingobium tyrosinilyticum</name>
    <dbReference type="NCBI Taxonomy" id="2715436"/>
    <lineage>
        <taxon>Bacteria</taxon>
        <taxon>Pseudomonadati</taxon>
        <taxon>Pseudomonadota</taxon>
        <taxon>Alphaproteobacteria</taxon>
        <taxon>Sphingomonadales</taxon>
        <taxon>Sphingomonadaceae</taxon>
        <taxon>Sphingobium</taxon>
    </lineage>
</organism>
<dbReference type="PRINTS" id="PR00344">
    <property type="entry name" value="BCTRLSENSOR"/>
</dbReference>
<dbReference type="InterPro" id="IPR037006">
    <property type="entry name" value="CheA-like_homodim_sf"/>
</dbReference>
<dbReference type="Proteomes" id="UP001595957">
    <property type="component" value="Unassembled WGS sequence"/>
</dbReference>
<gene>
    <name evidence="11" type="ORF">ACFO3E_12180</name>
</gene>
<proteinExistence type="predicted"/>
<dbReference type="SUPFAM" id="SSF55874">
    <property type="entry name" value="ATPase domain of HSP90 chaperone/DNA topoisomerase II/histidine kinase"/>
    <property type="match status" value="1"/>
</dbReference>
<feature type="modified residue" description="Phosphohistidine" evidence="7">
    <location>
        <position position="44"/>
    </location>
</feature>
<dbReference type="InterPro" id="IPR036061">
    <property type="entry name" value="CheW-like_dom_sf"/>
</dbReference>
<dbReference type="InterPro" id="IPR002545">
    <property type="entry name" value="CheW-lke_dom"/>
</dbReference>
<evidence type="ECO:0000313" key="12">
    <source>
        <dbReference type="Proteomes" id="UP001595957"/>
    </source>
</evidence>
<keyword evidence="3 7" id="KW-0597">Phosphoprotein</keyword>
<keyword evidence="12" id="KW-1185">Reference proteome</keyword>
<keyword evidence="4 11" id="KW-0808">Transferase</keyword>
<evidence type="ECO:0000313" key="11">
    <source>
        <dbReference type="EMBL" id="MFC4594945.1"/>
    </source>
</evidence>
<comment type="catalytic activity">
    <reaction evidence="1">
        <text>ATP + protein L-histidine = ADP + protein N-phospho-L-histidine.</text>
        <dbReference type="EC" id="2.7.13.3"/>
    </reaction>
</comment>
<dbReference type="RefSeq" id="WP_066531381.1">
    <property type="nucleotide sequence ID" value="NZ_JBHSFZ010000025.1"/>
</dbReference>
<dbReference type="CDD" id="cd00088">
    <property type="entry name" value="HPT"/>
    <property type="match status" value="1"/>
</dbReference>
<dbReference type="Pfam" id="PF01584">
    <property type="entry name" value="CheW"/>
    <property type="match status" value="1"/>
</dbReference>
<evidence type="ECO:0000259" key="10">
    <source>
        <dbReference type="PROSITE" id="PS50894"/>
    </source>
</evidence>
<dbReference type="InterPro" id="IPR051315">
    <property type="entry name" value="Bact_Chemotaxis_CheA"/>
</dbReference>
<dbReference type="Pfam" id="PF01627">
    <property type="entry name" value="Hpt"/>
    <property type="match status" value="1"/>
</dbReference>
<dbReference type="Gene3D" id="1.20.120.160">
    <property type="entry name" value="HPT domain"/>
    <property type="match status" value="1"/>
</dbReference>
<dbReference type="Pfam" id="PF02895">
    <property type="entry name" value="H-kinase_dim"/>
    <property type="match status" value="1"/>
</dbReference>
<keyword evidence="5" id="KW-0418">Kinase</keyword>
<evidence type="ECO:0000256" key="1">
    <source>
        <dbReference type="ARBA" id="ARBA00000085"/>
    </source>
</evidence>
<evidence type="ECO:0000259" key="9">
    <source>
        <dbReference type="PROSITE" id="PS50851"/>
    </source>
</evidence>
<dbReference type="InterPro" id="IPR003594">
    <property type="entry name" value="HATPase_dom"/>
</dbReference>
<sequence>MDELLEQFILEGRDLVADAHSVLVALSRDPQNRTALDSLFRSVHTLKGSVALFEMAPAEEMLHAAETRLEAARRRDALLDERALDAVLAVIDQTDRWIDAMQMTGSLSEGAEAQADRLIAMLLADDGAGGTEADGRPHPMAALVTQEADWLVALRSRPEFSPVGLQQAQTAFRYTPDADCFFRGEDPLAISAAVPDLLALAVLPAAGEWPAIASCEPFRCISVIEGISGGDEAAVRAAFRLMPDQAAVAPLGSVLEAPLPDVGPQPKDPSSMLRVEASRLDRLASQIGELTVAIRTLRPIADRLRALDPLLAAELSAADDEIGRVAAEVQRSVARVRQVSLEPVLRRLPRLAREAAANLGKPVRFILEGETARVDKEVADQLFEPLLHIVRNAVDHGIEPASERTAHGKPPEGKIHLSVRPEGNGIKIMIADDGRGIDARALRETAIAKRLMNSDAAAALSDAEALQLIFLPGFSTAERATSLSGRGVGMDAVKAAVEKLAGTIAVESEVGQGTHIALRLPANALTTPLVVVGAGGQQLGIRLDQIVETARISASAIHPLGQKAQACVLREETVPVLDLASLLGFEPASGGIARLLITDIGPCRTALRVDSLDERFDGVVRRADGLLTALPAIAGTAMMTDGRILLVLDLPELMA</sequence>
<name>A0ABV9EZB5_9SPHN</name>
<evidence type="ECO:0000259" key="8">
    <source>
        <dbReference type="PROSITE" id="PS50109"/>
    </source>
</evidence>
<dbReference type="SUPFAM" id="SSF50341">
    <property type="entry name" value="CheW-like"/>
    <property type="match status" value="1"/>
</dbReference>
<dbReference type="SMART" id="SM00387">
    <property type="entry name" value="HATPase_c"/>
    <property type="match status" value="1"/>
</dbReference>
<dbReference type="Gene3D" id="1.10.287.560">
    <property type="entry name" value="Histidine kinase CheA-like, homodimeric domain"/>
    <property type="match status" value="1"/>
</dbReference>
<evidence type="ECO:0000256" key="6">
    <source>
        <dbReference type="ARBA" id="ARBA00023012"/>
    </source>
</evidence>
<feature type="domain" description="CheW-like" evidence="9">
    <location>
        <begin position="526"/>
        <end position="655"/>
    </location>
</feature>
<dbReference type="GO" id="GO:0004673">
    <property type="term" value="F:protein histidine kinase activity"/>
    <property type="evidence" value="ECO:0007669"/>
    <property type="project" value="UniProtKB-EC"/>
</dbReference>
<dbReference type="SMART" id="SM00073">
    <property type="entry name" value="HPT"/>
    <property type="match status" value="1"/>
</dbReference>
<dbReference type="PROSITE" id="PS50851">
    <property type="entry name" value="CHEW"/>
    <property type="match status" value="1"/>
</dbReference>